<dbReference type="SUPFAM" id="SSF53597">
    <property type="entry name" value="Dihydrofolate reductase-like"/>
    <property type="match status" value="1"/>
</dbReference>
<dbReference type="Pfam" id="PF00186">
    <property type="entry name" value="DHFR_1"/>
    <property type="match status" value="1"/>
</dbReference>
<protein>
    <recommendedName>
        <fullName evidence="3 7">Dihydrofolate reductase</fullName>
        <ecNumber evidence="3 7">1.5.1.3</ecNumber>
    </recommendedName>
</protein>
<dbReference type="EC" id="1.5.1.3" evidence="3 7"/>
<dbReference type="CDD" id="cd00209">
    <property type="entry name" value="DHFR"/>
    <property type="match status" value="1"/>
</dbReference>
<evidence type="ECO:0000256" key="2">
    <source>
        <dbReference type="ARBA" id="ARBA00009539"/>
    </source>
</evidence>
<dbReference type="GO" id="GO:0005829">
    <property type="term" value="C:cytosol"/>
    <property type="evidence" value="ECO:0007669"/>
    <property type="project" value="TreeGrafter"/>
</dbReference>
<dbReference type="InterPro" id="IPR017925">
    <property type="entry name" value="DHFR_CS"/>
</dbReference>
<dbReference type="GO" id="GO:0004146">
    <property type="term" value="F:dihydrofolate reductase activity"/>
    <property type="evidence" value="ECO:0007669"/>
    <property type="project" value="UniProtKB-EC"/>
</dbReference>
<dbReference type="PANTHER" id="PTHR48069:SF3">
    <property type="entry name" value="DIHYDROFOLATE REDUCTASE"/>
    <property type="match status" value="1"/>
</dbReference>
<evidence type="ECO:0000256" key="5">
    <source>
        <dbReference type="ARBA" id="ARBA00022857"/>
    </source>
</evidence>
<organism evidence="10 11">
    <name type="scientific">Gordonia jinhuaensis</name>
    <dbReference type="NCBI Taxonomy" id="1517702"/>
    <lineage>
        <taxon>Bacteria</taxon>
        <taxon>Bacillati</taxon>
        <taxon>Actinomycetota</taxon>
        <taxon>Actinomycetes</taxon>
        <taxon>Mycobacteriales</taxon>
        <taxon>Gordoniaceae</taxon>
        <taxon>Gordonia</taxon>
    </lineage>
</organism>
<dbReference type="Gene3D" id="3.40.430.10">
    <property type="entry name" value="Dihydrofolate Reductase, subunit A"/>
    <property type="match status" value="1"/>
</dbReference>
<comment type="function">
    <text evidence="7">Key enzyme in folate metabolism. Catalyzes an essential reaction for de novo glycine and purine synthesis, and for DNA precursor synthesis.</text>
</comment>
<dbReference type="PRINTS" id="PR00070">
    <property type="entry name" value="DHFR"/>
</dbReference>
<keyword evidence="4 7" id="KW-0554">One-carbon metabolism</keyword>
<accession>A0A916WR04</accession>
<comment type="similarity">
    <text evidence="2 7 8">Belongs to the dihydrofolate reductase family.</text>
</comment>
<dbReference type="PIRSF" id="PIRSF000194">
    <property type="entry name" value="DHFR"/>
    <property type="match status" value="1"/>
</dbReference>
<evidence type="ECO:0000259" key="9">
    <source>
        <dbReference type="PROSITE" id="PS51330"/>
    </source>
</evidence>
<dbReference type="PROSITE" id="PS00075">
    <property type="entry name" value="DHFR_1"/>
    <property type="match status" value="1"/>
</dbReference>
<keyword evidence="5 7" id="KW-0521">NADP</keyword>
<evidence type="ECO:0000256" key="4">
    <source>
        <dbReference type="ARBA" id="ARBA00022563"/>
    </source>
</evidence>
<dbReference type="PANTHER" id="PTHR48069">
    <property type="entry name" value="DIHYDROFOLATE REDUCTASE"/>
    <property type="match status" value="1"/>
</dbReference>
<comment type="pathway">
    <text evidence="1 7">Cofactor biosynthesis; tetrahydrofolate biosynthesis; 5,6,7,8-tetrahydrofolate from 7,8-dihydrofolate: step 1/1.</text>
</comment>
<evidence type="ECO:0000313" key="11">
    <source>
        <dbReference type="Proteomes" id="UP000621454"/>
    </source>
</evidence>
<dbReference type="EMBL" id="BMGC01000006">
    <property type="protein sequence ID" value="GGB26274.1"/>
    <property type="molecule type" value="Genomic_DNA"/>
</dbReference>
<evidence type="ECO:0000256" key="3">
    <source>
        <dbReference type="ARBA" id="ARBA00012856"/>
    </source>
</evidence>
<dbReference type="GO" id="GO:0046654">
    <property type="term" value="P:tetrahydrofolate biosynthetic process"/>
    <property type="evidence" value="ECO:0007669"/>
    <property type="project" value="InterPro"/>
</dbReference>
<dbReference type="Proteomes" id="UP000621454">
    <property type="component" value="Unassembled WGS sequence"/>
</dbReference>
<evidence type="ECO:0000313" key="10">
    <source>
        <dbReference type="EMBL" id="GGB26274.1"/>
    </source>
</evidence>
<dbReference type="PROSITE" id="PS51330">
    <property type="entry name" value="DHFR_2"/>
    <property type="match status" value="1"/>
</dbReference>
<dbReference type="GO" id="GO:0046452">
    <property type="term" value="P:dihydrofolate metabolic process"/>
    <property type="evidence" value="ECO:0007669"/>
    <property type="project" value="TreeGrafter"/>
</dbReference>
<dbReference type="InterPro" id="IPR012259">
    <property type="entry name" value="DHFR"/>
</dbReference>
<comment type="catalytic activity">
    <reaction evidence="7">
        <text>(6S)-5,6,7,8-tetrahydrofolate + NADP(+) = 7,8-dihydrofolate + NADPH + H(+)</text>
        <dbReference type="Rhea" id="RHEA:15009"/>
        <dbReference type="ChEBI" id="CHEBI:15378"/>
        <dbReference type="ChEBI" id="CHEBI:57451"/>
        <dbReference type="ChEBI" id="CHEBI:57453"/>
        <dbReference type="ChEBI" id="CHEBI:57783"/>
        <dbReference type="ChEBI" id="CHEBI:58349"/>
        <dbReference type="EC" id="1.5.1.3"/>
    </reaction>
</comment>
<dbReference type="RefSeq" id="WP_229742229.1">
    <property type="nucleotide sequence ID" value="NZ_BMGC01000006.1"/>
</dbReference>
<reference evidence="10" key="1">
    <citation type="journal article" date="2014" name="Int. J. Syst. Evol. Microbiol.">
        <title>Complete genome sequence of Corynebacterium casei LMG S-19264T (=DSM 44701T), isolated from a smear-ripened cheese.</title>
        <authorList>
            <consortium name="US DOE Joint Genome Institute (JGI-PGF)"/>
            <person name="Walter F."/>
            <person name="Albersmeier A."/>
            <person name="Kalinowski J."/>
            <person name="Ruckert C."/>
        </authorList>
    </citation>
    <scope>NUCLEOTIDE SEQUENCE</scope>
    <source>
        <strain evidence="10">CGMCC 1.12827</strain>
    </source>
</reference>
<dbReference type="AlphaFoldDB" id="A0A916WR04"/>
<comment type="caution">
    <text evidence="10">The sequence shown here is derived from an EMBL/GenBank/DDBJ whole genome shotgun (WGS) entry which is preliminary data.</text>
</comment>
<evidence type="ECO:0000256" key="7">
    <source>
        <dbReference type="PIRNR" id="PIRNR000194"/>
    </source>
</evidence>
<dbReference type="GO" id="GO:0046655">
    <property type="term" value="P:folic acid metabolic process"/>
    <property type="evidence" value="ECO:0007669"/>
    <property type="project" value="TreeGrafter"/>
</dbReference>
<evidence type="ECO:0000256" key="1">
    <source>
        <dbReference type="ARBA" id="ARBA00004903"/>
    </source>
</evidence>
<keyword evidence="11" id="KW-1185">Reference proteome</keyword>
<evidence type="ECO:0000256" key="6">
    <source>
        <dbReference type="ARBA" id="ARBA00023002"/>
    </source>
</evidence>
<evidence type="ECO:0000256" key="8">
    <source>
        <dbReference type="RuleBase" id="RU004474"/>
    </source>
</evidence>
<name>A0A916WR04_9ACTN</name>
<gene>
    <name evidence="10" type="primary">folA</name>
    <name evidence="10" type="ORF">GCM10011489_13050</name>
</gene>
<sequence length="175" mass="19217">MSSGNQSPSRSLSLALIWAADRTGGIGRDNAIPWRIPDDQKRFREITLGHPVIMGRRTWESLPASVRPLPKRHNIVVTSGTAALGDGVSTARDLGAALDIARDEDEEAFVIGGAGVYAEAMPYAQLLYVTEVDATDSGCDTFAPTIDPDIWVGLSGQWQTTDEGLRYRWVDYRRR</sequence>
<dbReference type="GO" id="GO:0006730">
    <property type="term" value="P:one-carbon metabolic process"/>
    <property type="evidence" value="ECO:0007669"/>
    <property type="project" value="UniProtKB-KW"/>
</dbReference>
<dbReference type="GO" id="GO:0050661">
    <property type="term" value="F:NADP binding"/>
    <property type="evidence" value="ECO:0007669"/>
    <property type="project" value="InterPro"/>
</dbReference>
<dbReference type="InterPro" id="IPR024072">
    <property type="entry name" value="DHFR-like_dom_sf"/>
</dbReference>
<dbReference type="InterPro" id="IPR001796">
    <property type="entry name" value="DHFR_dom"/>
</dbReference>
<feature type="domain" description="DHFR" evidence="9">
    <location>
        <begin position="13"/>
        <end position="174"/>
    </location>
</feature>
<keyword evidence="6 7" id="KW-0560">Oxidoreductase</keyword>
<proteinExistence type="inferred from homology"/>
<reference evidence="10" key="2">
    <citation type="submission" date="2020-09" db="EMBL/GenBank/DDBJ databases">
        <authorList>
            <person name="Sun Q."/>
            <person name="Zhou Y."/>
        </authorList>
    </citation>
    <scope>NUCLEOTIDE SEQUENCE</scope>
    <source>
        <strain evidence="10">CGMCC 1.12827</strain>
    </source>
</reference>